<proteinExistence type="predicted"/>
<name>A0ABW5IWL5_9FLAO</name>
<sequence>MEFFLASARPVEGRFSITTQAEHFTVSEIQHRDQGVCYVYKPEEGYTGADLVEIKRADSDGANIYSETITTFTIKVTN</sequence>
<organism evidence="1 2">
    <name type="scientific">Salinimicrobium flavum</name>
    <dbReference type="NCBI Taxonomy" id="1737065"/>
    <lineage>
        <taxon>Bacteria</taxon>
        <taxon>Pseudomonadati</taxon>
        <taxon>Bacteroidota</taxon>
        <taxon>Flavobacteriia</taxon>
        <taxon>Flavobacteriales</taxon>
        <taxon>Flavobacteriaceae</taxon>
        <taxon>Salinimicrobium</taxon>
    </lineage>
</organism>
<comment type="caution">
    <text evidence="1">The sequence shown here is derived from an EMBL/GenBank/DDBJ whole genome shotgun (WGS) entry which is preliminary data.</text>
</comment>
<accession>A0ABW5IWL5</accession>
<keyword evidence="2" id="KW-1185">Reference proteome</keyword>
<evidence type="ECO:0000313" key="1">
    <source>
        <dbReference type="EMBL" id="MFD2517302.1"/>
    </source>
</evidence>
<dbReference type="EMBL" id="JBHULT010000006">
    <property type="protein sequence ID" value="MFD2517302.1"/>
    <property type="molecule type" value="Genomic_DNA"/>
</dbReference>
<reference evidence="2" key="1">
    <citation type="journal article" date="2019" name="Int. J. Syst. Evol. Microbiol.">
        <title>The Global Catalogue of Microorganisms (GCM) 10K type strain sequencing project: providing services to taxonomists for standard genome sequencing and annotation.</title>
        <authorList>
            <consortium name="The Broad Institute Genomics Platform"/>
            <consortium name="The Broad Institute Genome Sequencing Center for Infectious Disease"/>
            <person name="Wu L."/>
            <person name="Ma J."/>
        </authorList>
    </citation>
    <scope>NUCLEOTIDE SEQUENCE [LARGE SCALE GENOMIC DNA]</scope>
    <source>
        <strain evidence="2">KCTC 42585</strain>
    </source>
</reference>
<dbReference type="RefSeq" id="WP_380749223.1">
    <property type="nucleotide sequence ID" value="NZ_JBHULT010000006.1"/>
</dbReference>
<dbReference type="Proteomes" id="UP001597468">
    <property type="component" value="Unassembled WGS sequence"/>
</dbReference>
<evidence type="ECO:0000313" key="2">
    <source>
        <dbReference type="Proteomes" id="UP001597468"/>
    </source>
</evidence>
<protein>
    <submittedName>
        <fullName evidence="1">Uncharacterized protein</fullName>
    </submittedName>
</protein>
<gene>
    <name evidence="1" type="ORF">ACFSTG_05300</name>
</gene>